<evidence type="ECO:0000313" key="4">
    <source>
        <dbReference type="Proteomes" id="UP000738376"/>
    </source>
</evidence>
<protein>
    <submittedName>
        <fullName evidence="3">CHAT domain-containing protein</fullName>
    </submittedName>
</protein>
<gene>
    <name evidence="3" type="ORF">HC246_16060</name>
</gene>
<feature type="repeat" description="TPR" evidence="1">
    <location>
        <begin position="276"/>
        <end position="309"/>
    </location>
</feature>
<sequence>MKPTIATSQNLWRRIRKKYKLGLGLLAAIAVCLVIAIGQPAIATNQQRQDNPAKVMIAPLAQSADTLMEDGNRFYAEGQLVQAVAAWKEALQIYRDRQRTDSSSQNQLNEVACLSYLSIAYQDLGSWQEAEIAIAQSLDLLNKQSSTTKDGIELAARISNNKGSLQLAKGQPQAALESWKMAVEQYTQIGDEIGQLGSLTNQAQALQALGLFRQASEQLEAIALRLQKQPDSILKAVVLRSLGTTLQTLGDLPQSQKILEKSLEISQQLNNSLESSSTLLNLGNNFRLTKDYESALKNYEQAAKLAPSNILRLEAQAVQISLLIESDRLAEVQTLWQQIEPQLVNLQPSRRSIYLRVNLADSLIKLTKLVQNNTQTPQFISSSKIADSLTIAIRQAQELQDRRSESFAIGQLGILYEQNRQLADANKLAQRALVLAQESNADDLIYRWQWLSGRVLKQQGEYDRAIASYVQAVQSIQTLRRELITTAPEVQFAFRDRIEPIYRELVSLLLRSEHPTQENLKQARQTLESLQVVELENYFRAACLNVIPQQIDAIDLSSAVLYSTVLSDRLAIITSFPNAPLRYHAIEVSQADLEKTANEYLQSLNPAFSDRERLKVSQKLYDWIIRPVEPVLVEKQIKNLVFVLDSSLRNLPMAALHDGKQYAIEKYRMALTPGLQLLGAKPLDRNQLSVWLGGLTESRQGFVGLEGVKLEAAQIALKIPTKTELDVNFTKSKIQQGLTKQDTSIVHLATHGQFSSNPDSTFILAWDDRLTIPDFYNFLRDRTNNRSHPLELLILSACKTAEGDANATLGLAGLALRSGARSTIGSLWAVNDLSTSMLMSNFYDILLKQANISRAEALQEAQISILKDRQYQHPYYWAAFVLIGSWL</sequence>
<dbReference type="PROSITE" id="PS50293">
    <property type="entry name" value="TPR_REGION"/>
    <property type="match status" value="1"/>
</dbReference>
<dbReference type="Pfam" id="PF13181">
    <property type="entry name" value="TPR_8"/>
    <property type="match status" value="1"/>
</dbReference>
<accession>A0ABX1LW47</accession>
<name>A0ABX1LW47_9CYAN</name>
<organism evidence="3 4">
    <name type="scientific">Pseudanabaena yagii GIHE-NHR1</name>
    <dbReference type="NCBI Taxonomy" id="2722753"/>
    <lineage>
        <taxon>Bacteria</taxon>
        <taxon>Bacillati</taxon>
        <taxon>Cyanobacteriota</taxon>
        <taxon>Cyanophyceae</taxon>
        <taxon>Pseudanabaenales</taxon>
        <taxon>Pseudanabaenaceae</taxon>
        <taxon>Pseudanabaena</taxon>
        <taxon>Pseudanabaena yagii</taxon>
    </lineage>
</organism>
<dbReference type="InterPro" id="IPR024983">
    <property type="entry name" value="CHAT_dom"/>
</dbReference>
<dbReference type="Gene3D" id="1.25.40.10">
    <property type="entry name" value="Tetratricopeptide repeat domain"/>
    <property type="match status" value="3"/>
</dbReference>
<dbReference type="RefSeq" id="WP_169364261.1">
    <property type="nucleotide sequence ID" value="NZ_JAAVJL010000001.1"/>
</dbReference>
<evidence type="ECO:0000259" key="2">
    <source>
        <dbReference type="Pfam" id="PF12770"/>
    </source>
</evidence>
<dbReference type="PROSITE" id="PS50005">
    <property type="entry name" value="TPR"/>
    <property type="match status" value="1"/>
</dbReference>
<evidence type="ECO:0000313" key="3">
    <source>
        <dbReference type="EMBL" id="NMF59488.1"/>
    </source>
</evidence>
<reference evidence="3 4" key="1">
    <citation type="submission" date="2020-03" db="EMBL/GenBank/DDBJ databases">
        <title>Draft Genome Sequence of 2-Methylisoborneol Producing Pseudanabaena yagii Strain GIHE-NHR1 Isolated from North Han River in South Korea.</title>
        <authorList>
            <person name="Jeong J."/>
        </authorList>
    </citation>
    <scope>NUCLEOTIDE SEQUENCE [LARGE SCALE GENOMIC DNA]</scope>
    <source>
        <strain evidence="3 4">GIHE-NHR1</strain>
    </source>
</reference>
<dbReference type="Pfam" id="PF13424">
    <property type="entry name" value="TPR_12"/>
    <property type="match status" value="1"/>
</dbReference>
<dbReference type="SUPFAM" id="SSF48452">
    <property type="entry name" value="TPR-like"/>
    <property type="match status" value="3"/>
</dbReference>
<dbReference type="SMART" id="SM00028">
    <property type="entry name" value="TPR"/>
    <property type="match status" value="7"/>
</dbReference>
<evidence type="ECO:0000256" key="1">
    <source>
        <dbReference type="PROSITE-ProRule" id="PRU00339"/>
    </source>
</evidence>
<feature type="domain" description="CHAT" evidence="2">
    <location>
        <begin position="615"/>
        <end position="885"/>
    </location>
</feature>
<proteinExistence type="predicted"/>
<keyword evidence="4" id="KW-1185">Reference proteome</keyword>
<comment type="caution">
    <text evidence="3">The sequence shown here is derived from an EMBL/GenBank/DDBJ whole genome shotgun (WGS) entry which is preliminary data.</text>
</comment>
<dbReference type="PANTHER" id="PTHR10098">
    <property type="entry name" value="RAPSYN-RELATED"/>
    <property type="match status" value="1"/>
</dbReference>
<dbReference type="InterPro" id="IPR019734">
    <property type="entry name" value="TPR_rpt"/>
</dbReference>
<dbReference type="InterPro" id="IPR011990">
    <property type="entry name" value="TPR-like_helical_dom_sf"/>
</dbReference>
<dbReference type="Pfam" id="PF12770">
    <property type="entry name" value="CHAT"/>
    <property type="match status" value="1"/>
</dbReference>
<dbReference type="Proteomes" id="UP000738376">
    <property type="component" value="Unassembled WGS sequence"/>
</dbReference>
<keyword evidence="1" id="KW-0802">TPR repeat</keyword>
<dbReference type="EMBL" id="JAAVJL010000001">
    <property type="protein sequence ID" value="NMF59488.1"/>
    <property type="molecule type" value="Genomic_DNA"/>
</dbReference>
<dbReference type="PANTHER" id="PTHR10098:SF112">
    <property type="entry name" value="SLR0380 PROTEIN"/>
    <property type="match status" value="1"/>
</dbReference>